<feature type="binding site" evidence="12 14">
    <location>
        <position position="498"/>
    </location>
    <ligand>
        <name>Zn(2+)</name>
        <dbReference type="ChEBI" id="CHEBI:29105"/>
        <note>catalytic</note>
    </ligand>
</feature>
<feature type="disulfide bond" evidence="13">
    <location>
        <begin position="597"/>
        <end position="622"/>
    </location>
</feature>
<dbReference type="InterPro" id="IPR036383">
    <property type="entry name" value="TSP1_rpt_sf"/>
</dbReference>
<keyword evidence="6" id="KW-0378">Hydrolase</keyword>
<evidence type="ECO:0000256" key="15">
    <source>
        <dbReference type="SAM" id="MobiDB-lite"/>
    </source>
</evidence>
<dbReference type="FunFam" id="2.60.120.830:FF:000003">
    <property type="entry name" value="ADAM metallopeptidase with thrombospondin type 1 motif 13"/>
    <property type="match status" value="1"/>
</dbReference>
<dbReference type="Gene3D" id="3.40.1620.60">
    <property type="match status" value="1"/>
</dbReference>
<dbReference type="RefSeq" id="XP_021117399.1">
    <property type="nucleotide sequence ID" value="XM_021261740.1"/>
</dbReference>
<evidence type="ECO:0000256" key="5">
    <source>
        <dbReference type="ARBA" id="ARBA00022737"/>
    </source>
</evidence>
<evidence type="ECO:0000256" key="11">
    <source>
        <dbReference type="PIRSR" id="PIRSR613273-1"/>
    </source>
</evidence>
<feature type="region of interest" description="Disordered" evidence="15">
    <location>
        <begin position="1625"/>
        <end position="1650"/>
    </location>
</feature>
<feature type="binding site" evidence="12">
    <location>
        <position position="559"/>
    </location>
    <ligand>
        <name>Ca(2+)</name>
        <dbReference type="ChEBI" id="CHEBI:29108"/>
        <label>2</label>
    </ligand>
</feature>
<dbReference type="GO" id="GO:0046872">
    <property type="term" value="F:metal ion binding"/>
    <property type="evidence" value="ECO:0007669"/>
    <property type="project" value="UniProtKB-KW"/>
</dbReference>
<dbReference type="InterPro" id="IPR045371">
    <property type="entry name" value="ADAMTS_CR_3"/>
</dbReference>
<protein>
    <submittedName>
        <fullName evidence="19">A disintegrin and metalloproteinase with thrombospondin motifs 13 isoform X1</fullName>
    </submittedName>
</protein>
<feature type="domain" description="Peptidase M12B" evidence="17">
    <location>
        <begin position="354"/>
        <end position="561"/>
    </location>
</feature>
<dbReference type="InterPro" id="IPR013273">
    <property type="entry name" value="ADAMTS/ADAMTS-like"/>
</dbReference>
<keyword evidence="8 19" id="KW-0482">Metalloprotease</keyword>
<dbReference type="GO" id="GO:0030198">
    <property type="term" value="P:extracellular matrix organization"/>
    <property type="evidence" value="ECO:0007669"/>
    <property type="project" value="InterPro"/>
</dbReference>
<feature type="disulfide bond" evidence="13">
    <location>
        <begin position="586"/>
        <end position="612"/>
    </location>
</feature>
<dbReference type="PROSITE" id="PS50215">
    <property type="entry name" value="ADAM_MEPRO"/>
    <property type="match status" value="1"/>
</dbReference>
<feature type="region of interest" description="Disordered" evidence="15">
    <location>
        <begin position="1035"/>
        <end position="1059"/>
    </location>
</feature>
<evidence type="ECO:0000256" key="10">
    <source>
        <dbReference type="ARBA" id="ARBA00023180"/>
    </source>
</evidence>
<keyword evidence="16" id="KW-1133">Transmembrane helix</keyword>
<dbReference type="Pfam" id="PF00090">
    <property type="entry name" value="TSP_1"/>
    <property type="match status" value="1"/>
</dbReference>
<keyword evidence="16" id="KW-0472">Membrane</keyword>
<dbReference type="SMART" id="SM00209">
    <property type="entry name" value="TSP1"/>
    <property type="match status" value="5"/>
</dbReference>
<feature type="region of interest" description="Disordered" evidence="15">
    <location>
        <begin position="194"/>
        <end position="227"/>
    </location>
</feature>
<dbReference type="Pfam" id="PF17771">
    <property type="entry name" value="ADAMTS_CR_2"/>
    <property type="match status" value="1"/>
</dbReference>
<dbReference type="InterPro" id="IPR035914">
    <property type="entry name" value="Sperma_CUB_dom_sf"/>
</dbReference>
<dbReference type="Pfam" id="PF05986">
    <property type="entry name" value="ADAMTS_spacer1"/>
    <property type="match status" value="1"/>
</dbReference>
<keyword evidence="4 12" id="KW-0479">Metal-binding</keyword>
<feature type="transmembrane region" description="Helical" evidence="16">
    <location>
        <begin position="12"/>
        <end position="35"/>
    </location>
</feature>
<evidence type="ECO:0000256" key="8">
    <source>
        <dbReference type="ARBA" id="ARBA00023049"/>
    </source>
</evidence>
<feature type="disulfide bond" evidence="13">
    <location>
        <begin position="686"/>
        <end position="698"/>
    </location>
</feature>
<dbReference type="FunFam" id="2.20.100.10:FF:000001">
    <property type="entry name" value="semaphorin-5A isoform X1"/>
    <property type="match status" value="1"/>
</dbReference>
<evidence type="ECO:0000256" key="13">
    <source>
        <dbReference type="PIRSR" id="PIRSR613273-3"/>
    </source>
</evidence>
<reference evidence="19" key="1">
    <citation type="submission" date="2025-08" db="UniProtKB">
        <authorList>
            <consortium name="RefSeq"/>
        </authorList>
    </citation>
    <scope>IDENTIFICATION</scope>
</reference>
<keyword evidence="16" id="KW-0812">Transmembrane</keyword>
<feature type="binding site" evidence="12">
    <location>
        <position position="440"/>
    </location>
    <ligand>
        <name>Ca(2+)</name>
        <dbReference type="ChEBI" id="CHEBI:29108"/>
        <label>1</label>
    </ligand>
</feature>
<feature type="compositionally biased region" description="Basic and acidic residues" evidence="15">
    <location>
        <begin position="1640"/>
        <end position="1650"/>
    </location>
</feature>
<feature type="active site" evidence="11 14">
    <location>
        <position position="499"/>
    </location>
</feature>
<evidence type="ECO:0000256" key="3">
    <source>
        <dbReference type="ARBA" id="ARBA00022670"/>
    </source>
</evidence>
<dbReference type="Gene3D" id="2.60.120.830">
    <property type="match status" value="1"/>
</dbReference>
<evidence type="ECO:0000256" key="12">
    <source>
        <dbReference type="PIRSR" id="PIRSR613273-2"/>
    </source>
</evidence>
<dbReference type="InterPro" id="IPR041645">
    <property type="entry name" value="ADAMTS_CR_2"/>
</dbReference>
<dbReference type="Gene3D" id="2.20.100.10">
    <property type="entry name" value="Thrombospondin type-1 (TSP1) repeat"/>
    <property type="match status" value="3"/>
</dbReference>
<keyword evidence="10" id="KW-0325">Glycoprotein</keyword>
<organism evidence="18 19">
    <name type="scientific">Heterocephalus glaber</name>
    <name type="common">Naked mole rat</name>
    <dbReference type="NCBI Taxonomy" id="10181"/>
    <lineage>
        <taxon>Eukaryota</taxon>
        <taxon>Metazoa</taxon>
        <taxon>Chordata</taxon>
        <taxon>Craniata</taxon>
        <taxon>Vertebrata</taxon>
        <taxon>Euteleostomi</taxon>
        <taxon>Mammalia</taxon>
        <taxon>Eutheria</taxon>
        <taxon>Euarchontoglires</taxon>
        <taxon>Glires</taxon>
        <taxon>Rodentia</taxon>
        <taxon>Hystricomorpha</taxon>
        <taxon>Bathyergidae</taxon>
        <taxon>Heterocephalus</taxon>
    </lineage>
</organism>
<dbReference type="InterPro" id="IPR000884">
    <property type="entry name" value="TSP1_rpt"/>
</dbReference>
<feature type="disulfide bond" evidence="13">
    <location>
        <begin position="607"/>
        <end position="641"/>
    </location>
</feature>
<keyword evidence="3" id="KW-0645">Protease</keyword>
<keyword evidence="5" id="KW-0677">Repeat</keyword>
<dbReference type="Pfam" id="PF01421">
    <property type="entry name" value="Reprolysin"/>
    <property type="match status" value="1"/>
</dbReference>
<comment type="caution">
    <text evidence="14">Lacks conserved residue(s) required for the propagation of feature annotation.</text>
</comment>
<feature type="disulfide bond" evidence="13 14">
    <location>
        <begin position="476"/>
        <end position="556"/>
    </location>
</feature>
<dbReference type="GO" id="GO:0006508">
    <property type="term" value="P:proteolysis"/>
    <property type="evidence" value="ECO:0007669"/>
    <property type="project" value="UniProtKB-KW"/>
</dbReference>
<feature type="disulfide bond" evidence="13">
    <location>
        <begin position="429"/>
        <end position="482"/>
    </location>
</feature>
<dbReference type="Proteomes" id="UP000694906">
    <property type="component" value="Unplaced"/>
</dbReference>
<evidence type="ECO:0000256" key="2">
    <source>
        <dbReference type="ARBA" id="ARBA00022525"/>
    </source>
</evidence>
<accession>A0AAX6T781</accession>
<dbReference type="SUPFAM" id="SSF82895">
    <property type="entry name" value="TSP-1 type 1 repeat"/>
    <property type="match status" value="3"/>
</dbReference>
<name>A0AAX6T781_HETGA</name>
<keyword evidence="2" id="KW-0964">Secreted</keyword>
<dbReference type="Gene3D" id="3.40.390.10">
    <property type="entry name" value="Collagenase (Catalytic Domain)"/>
    <property type="match status" value="1"/>
</dbReference>
<evidence type="ECO:0000256" key="9">
    <source>
        <dbReference type="ARBA" id="ARBA00023157"/>
    </source>
</evidence>
<feature type="region of interest" description="Disordered" evidence="15">
    <location>
        <begin position="1086"/>
        <end position="1117"/>
    </location>
</feature>
<feature type="binding site" evidence="12 14">
    <location>
        <position position="508"/>
    </location>
    <ligand>
        <name>Zn(2+)</name>
        <dbReference type="ChEBI" id="CHEBI:29105"/>
        <note>catalytic</note>
    </ligand>
</feature>
<dbReference type="InterPro" id="IPR050439">
    <property type="entry name" value="ADAMTS_ADAMTS-like"/>
</dbReference>
<feature type="binding site" evidence="12">
    <location>
        <position position="559"/>
    </location>
    <ligand>
        <name>Ca(2+)</name>
        <dbReference type="ChEBI" id="CHEBI:29108"/>
        <label>1</label>
    </ligand>
</feature>
<evidence type="ECO:0000313" key="19">
    <source>
        <dbReference type="RefSeq" id="XP_021117399.1"/>
    </source>
</evidence>
<evidence type="ECO:0000256" key="14">
    <source>
        <dbReference type="PROSITE-ProRule" id="PRU00276"/>
    </source>
</evidence>
<feature type="binding site" evidence="12">
    <location>
        <position position="556"/>
    </location>
    <ligand>
        <name>Ca(2+)</name>
        <dbReference type="ChEBI" id="CHEBI:29108"/>
        <label>1</label>
    </ligand>
</feature>
<dbReference type="InterPro" id="IPR001590">
    <property type="entry name" value="Peptidase_M12B"/>
</dbReference>
<keyword evidence="7 12" id="KW-0862">Zinc</keyword>
<dbReference type="PRINTS" id="PR01857">
    <property type="entry name" value="ADAMTSFAMILY"/>
</dbReference>
<dbReference type="SUPFAM" id="SSF49854">
    <property type="entry name" value="Spermadhesin, CUB domain"/>
    <property type="match status" value="2"/>
</dbReference>
<feature type="disulfide bond" evidence="13">
    <location>
        <begin position="675"/>
        <end position="713"/>
    </location>
</feature>
<dbReference type="PANTHER" id="PTHR13723:SF20">
    <property type="entry name" value="A DISINTEGRIN AND METALLOPROTEINASE WITH THROMBOSPONDIN MOTIFS 13"/>
    <property type="match status" value="1"/>
</dbReference>
<feature type="compositionally biased region" description="Basic and acidic residues" evidence="15">
    <location>
        <begin position="1099"/>
        <end position="1109"/>
    </location>
</feature>
<feature type="binding site" evidence="12 14">
    <location>
        <position position="502"/>
    </location>
    <ligand>
        <name>Zn(2+)</name>
        <dbReference type="ChEBI" id="CHEBI:29105"/>
        <note>catalytic</note>
    </ligand>
</feature>
<feature type="disulfide bond" evidence="13">
    <location>
        <begin position="635"/>
        <end position="646"/>
    </location>
</feature>
<dbReference type="InterPro" id="IPR024079">
    <property type="entry name" value="MetalloPept_cat_dom_sf"/>
</dbReference>
<dbReference type="Pfam" id="PF19236">
    <property type="entry name" value="ADAMTS_CR_3"/>
    <property type="match status" value="1"/>
</dbReference>
<evidence type="ECO:0000256" key="1">
    <source>
        <dbReference type="ARBA" id="ARBA00004613"/>
    </source>
</evidence>
<dbReference type="CTD" id="11093"/>
<dbReference type="PROSITE" id="PS51257">
    <property type="entry name" value="PROKAR_LIPOPROTEIN"/>
    <property type="match status" value="1"/>
</dbReference>
<feature type="disulfide bond" evidence="13">
    <location>
        <begin position="516"/>
        <end position="540"/>
    </location>
</feature>
<evidence type="ECO:0000256" key="6">
    <source>
        <dbReference type="ARBA" id="ARBA00022801"/>
    </source>
</evidence>
<evidence type="ECO:0000256" key="4">
    <source>
        <dbReference type="ARBA" id="ARBA00022723"/>
    </source>
</evidence>
<dbReference type="Pfam" id="PF19030">
    <property type="entry name" value="TSP1_ADAMTS"/>
    <property type="match status" value="3"/>
</dbReference>
<comment type="subcellular location">
    <subcellularLocation>
        <location evidence="1">Secreted</location>
    </subcellularLocation>
</comment>
<dbReference type="PROSITE" id="PS50092">
    <property type="entry name" value="TSP1"/>
    <property type="match status" value="3"/>
</dbReference>
<evidence type="ECO:0000256" key="7">
    <source>
        <dbReference type="ARBA" id="ARBA00022833"/>
    </source>
</evidence>
<dbReference type="InterPro" id="IPR010294">
    <property type="entry name" value="ADAMTS_spacer1"/>
</dbReference>
<dbReference type="GO" id="GO:0004222">
    <property type="term" value="F:metalloendopeptidase activity"/>
    <property type="evidence" value="ECO:0007669"/>
    <property type="project" value="InterPro"/>
</dbReference>
<dbReference type="PANTHER" id="PTHR13723">
    <property type="entry name" value="ADAMTS A DISINTEGRIN AND METALLOPROTEASE WITH THROMBOSPONDIN MOTIFS PROTEASE"/>
    <property type="match status" value="1"/>
</dbReference>
<dbReference type="GeneID" id="101713585"/>
<dbReference type="SUPFAM" id="SSF55486">
    <property type="entry name" value="Metalloproteases ('zincins'), catalytic domain"/>
    <property type="match status" value="1"/>
</dbReference>
<keyword evidence="9 13" id="KW-1015">Disulfide bond</keyword>
<evidence type="ECO:0000259" key="17">
    <source>
        <dbReference type="PROSITE" id="PS50215"/>
    </source>
</evidence>
<evidence type="ECO:0000313" key="18">
    <source>
        <dbReference type="Proteomes" id="UP000694906"/>
    </source>
</evidence>
<proteinExistence type="predicted"/>
<sequence>MSRLRPWARCPLLHAASVGGVLFSAFLALGCWGLSDFQQSFLQALEPEEVSSYFGPDAALEVPHFTVAPLTCVCEDQLPTLPCRALRCSLSAPEEPFAFSFRPEQGLLGPSFVTEHVVNASLRLLKGPLSHCFTGGRALLPPGTVARVTHCSGHVEGDIQVGAGRLYVQPVKRKHQALVPPWSGALPHLIHSPAASGFVQDGDPEPQRRDSAAPEPHGSGAGPGSATSQAWLVPHRAELGLEKGGVSGRLCPPARVQEAEQRPGALDRALGAVGPLSHLTDETITETPSQAHLLRCPECLVTRGSPHWGCPCHVASWLPGRASPQAQPACLSPSADPSPGLWRRTRRRAAGGILHLELLVAVGPDVHQAHQEDTERYILTNVNIGSELLRDPSLGVQVRVHLVKLLILTEPEGTPNITANITSSLLSVCEWSRSVNPEDDKDPGHADLVLYVTRFDLELPDGNRQVRGVTQLGGACSPSWSCLITEDTGFDLGVTMAHEIGHSLGLDHDGAPGSGCGASGHVMASDGVATTHRGQVWSPCSRRQLQQLLSTGWVRCMWDLPSSPWGPTGRLPDAQPGLYYGMEEQCRIAFGPAATACTFAREGLDMCQALSCHTDPLDHSSCSRRLVPLLDGTECGLEKWCFKGHCRSLAELTPVAAVHGSWSSWGPSSPCSRSCGGGVVTRRRQCDNPRPAFGGRACTGADLQAEMCNTQACEKTQLEFMSEQCAQTDDQPLPVSPGGTSFHHRGAAVQYSQGDALCRRLCWAGSQSLLVRQGHRLLDGTRCVPSGPQEDRTLSLCVLGSCRTFGCDGRMDSQQAWDVCRVCGGDNSTCSFRNGSFTAGTAREYVTFLTVTPDMTGVRIVNRRPLFTHLAVRIRGHYVVAGEGSIAPSTTHPSLLEDSRMEYRVALSEDRLPRQEEIRIQGPVQEDVEIQVYRRYGEEHGALTRPDVTFTYFQPKQQEVWEWAAERGPCSVSCGEGLHRVFYSCLDRAQNVWVEATWCQGSPKPPAWVEPCVPMPCPPRQEVSEPGLSTEAGGAGLALPNVTRGQGAHGPGSPATAGACATHEMPPAGKACVGTVCPPAWAQLSAHPTEDTATAEEPADAKLHTRSPEEEPPAAHRWTPELGLCSVSCGRGLMELRFLCTDSVLGTPVQEELCDLASRPGSRWEVCQPGPCPAQWEARALVPCPVTCGGGRIPLAVRCVRMDHGRPVPLPPSKCWPTPQPGPFQDCSPEPCPARWKVLSLGPCSASCGLGTATRAVACMRLDQGRDAEVAAASCESLVQPLASVPCFLADCTYRWHISPWTECSVSCGDGIQRRRDTCLGPQGQAPLPASFCQYLPKPVMVQGCWAGPCEGQGGSSLALHEDATTPSPTMAAAAAASLEWSPPPAQAHLVSPAFRPPGPQERPAESSVCGRQHLEPTGTIDMRGPGQADCIVAIGRPLGEGVTLQVLESSLNCSAGESLLLWGRLTWRKVCRDLAGETFASKTNTLVVRQHREQPGDGVVLRYRSQPAAEAFHRECDLQLFGPRGDILSPRLSPDGRTAGGCRVFISVAPQARVAIHVLATDVGTGTIGSYISIRDTHSTRTTTFRGQQALYWESEGSEAEMEFSKDFLEVHAGLRGRYWTLPPRAPEGDPALAVSPSRGREARVPDTP</sequence>
<feature type="binding site" evidence="12">
    <location>
        <position position="447"/>
    </location>
    <ligand>
        <name>Ca(2+)</name>
        <dbReference type="ChEBI" id="CHEBI:29108"/>
        <label>1</label>
    </ligand>
</feature>
<comment type="cofactor">
    <cofactor evidence="12">
        <name>Zn(2+)</name>
        <dbReference type="ChEBI" id="CHEBI:29105"/>
    </cofactor>
    <text evidence="12">Binds 1 zinc ion per subunit.</text>
</comment>
<feature type="binding site" evidence="12">
    <location>
        <position position="357"/>
    </location>
    <ligand>
        <name>Ca(2+)</name>
        <dbReference type="ChEBI" id="CHEBI:29108"/>
        <label>2</label>
    </ligand>
</feature>
<dbReference type="GO" id="GO:0031012">
    <property type="term" value="C:extracellular matrix"/>
    <property type="evidence" value="ECO:0007669"/>
    <property type="project" value="TreeGrafter"/>
</dbReference>
<feature type="binding site" evidence="12">
    <location>
        <position position="357"/>
    </location>
    <ligand>
        <name>Ca(2+)</name>
        <dbReference type="ChEBI" id="CHEBI:29108"/>
        <label>1</label>
    </ligand>
</feature>
<feature type="disulfide bond" evidence="13">
    <location>
        <begin position="671"/>
        <end position="708"/>
    </location>
</feature>
<keyword evidence="12" id="KW-0106">Calcium</keyword>
<gene>
    <name evidence="19" type="primary">Adamts13</name>
</gene>
<dbReference type="GO" id="GO:0005576">
    <property type="term" value="C:extracellular region"/>
    <property type="evidence" value="ECO:0007669"/>
    <property type="project" value="UniProtKB-SubCell"/>
</dbReference>
<feature type="binding site" evidence="12">
    <location>
        <position position="440"/>
    </location>
    <ligand>
        <name>Ca(2+)</name>
        <dbReference type="ChEBI" id="CHEBI:29108"/>
        <label>2</label>
    </ligand>
</feature>
<keyword evidence="18" id="KW-1185">Reference proteome</keyword>
<dbReference type="CDD" id="cd04273">
    <property type="entry name" value="ZnMc_ADAMTS_like"/>
    <property type="match status" value="1"/>
</dbReference>
<evidence type="ECO:0000256" key="16">
    <source>
        <dbReference type="SAM" id="Phobius"/>
    </source>
</evidence>